<evidence type="ECO:0000313" key="12">
    <source>
        <dbReference type="Proteomes" id="UP001195483"/>
    </source>
</evidence>
<dbReference type="Pfam" id="PF00413">
    <property type="entry name" value="Peptidase_M10"/>
    <property type="match status" value="1"/>
</dbReference>
<keyword evidence="3 9" id="KW-0479">Metal-binding</keyword>
<gene>
    <name evidence="11" type="ORF">CHS0354_041409</name>
</gene>
<feature type="active site" evidence="8">
    <location>
        <position position="89"/>
    </location>
</feature>
<feature type="binding site" evidence="9">
    <location>
        <position position="27"/>
    </location>
    <ligand>
        <name>Ca(2+)</name>
        <dbReference type="ChEBI" id="CHEBI:29108"/>
        <label>2</label>
    </ligand>
</feature>
<evidence type="ECO:0000256" key="9">
    <source>
        <dbReference type="PIRSR" id="PIRSR621190-2"/>
    </source>
</evidence>
<dbReference type="AlphaFoldDB" id="A0AAE0W8X7"/>
<dbReference type="SUPFAM" id="SSF55486">
    <property type="entry name" value="Metalloproteases ('zincins'), catalytic domain"/>
    <property type="match status" value="1"/>
</dbReference>
<dbReference type="GO" id="GO:0030198">
    <property type="term" value="P:extracellular matrix organization"/>
    <property type="evidence" value="ECO:0007669"/>
    <property type="project" value="TreeGrafter"/>
</dbReference>
<evidence type="ECO:0000256" key="1">
    <source>
        <dbReference type="ARBA" id="ARBA00010370"/>
    </source>
</evidence>
<dbReference type="CDD" id="cd04278">
    <property type="entry name" value="ZnMc_MMP"/>
    <property type="match status" value="1"/>
</dbReference>
<name>A0AAE0W8X7_9BIVA</name>
<keyword evidence="5" id="KW-0378">Hydrolase</keyword>
<reference evidence="11" key="1">
    <citation type="journal article" date="2021" name="Genome Biol. Evol.">
        <title>A High-Quality Reference Genome for a Parasitic Bivalve with Doubly Uniparental Inheritance (Bivalvia: Unionida).</title>
        <authorList>
            <person name="Smith C.H."/>
        </authorList>
    </citation>
    <scope>NUCLEOTIDE SEQUENCE</scope>
    <source>
        <strain evidence="11">CHS0354</strain>
    </source>
</reference>
<dbReference type="Gene3D" id="3.40.390.10">
    <property type="entry name" value="Collagenase (Catalytic Domain)"/>
    <property type="match status" value="1"/>
</dbReference>
<feature type="binding site" evidence="9">
    <location>
        <position position="106"/>
    </location>
    <ligand>
        <name>Zn(2+)</name>
        <dbReference type="ChEBI" id="CHEBI:29105"/>
        <label>2</label>
        <note>catalytic</note>
    </ligand>
</feature>
<feature type="binding site" evidence="9">
    <location>
        <position position="65"/>
    </location>
    <ligand>
        <name>Ca(2+)</name>
        <dbReference type="ChEBI" id="CHEBI:29108"/>
        <label>1</label>
    </ligand>
</feature>
<dbReference type="GO" id="GO:0030574">
    <property type="term" value="P:collagen catabolic process"/>
    <property type="evidence" value="ECO:0007669"/>
    <property type="project" value="TreeGrafter"/>
</dbReference>
<evidence type="ECO:0000256" key="3">
    <source>
        <dbReference type="ARBA" id="ARBA00022723"/>
    </source>
</evidence>
<feature type="binding site" evidence="9">
    <location>
        <position position="67"/>
    </location>
    <ligand>
        <name>Ca(2+)</name>
        <dbReference type="ChEBI" id="CHEBI:29108"/>
        <label>3</label>
    </ligand>
</feature>
<evidence type="ECO:0000313" key="11">
    <source>
        <dbReference type="EMBL" id="KAK3606463.1"/>
    </source>
</evidence>
<dbReference type="Proteomes" id="UP001195483">
    <property type="component" value="Unassembled WGS sequence"/>
</dbReference>
<feature type="binding site" evidence="9">
    <location>
        <position position="39"/>
    </location>
    <ligand>
        <name>Zn(2+)</name>
        <dbReference type="ChEBI" id="CHEBI:29105"/>
        <label>1</label>
    </ligand>
</feature>
<accession>A0AAE0W8X7</accession>
<keyword evidence="9" id="KW-0106">Calcium</keyword>
<evidence type="ECO:0000256" key="7">
    <source>
        <dbReference type="ARBA" id="ARBA00023049"/>
    </source>
</evidence>
<comment type="cofactor">
    <cofactor evidence="9">
        <name>Zn(2+)</name>
        <dbReference type="ChEBI" id="CHEBI:29105"/>
    </cofactor>
    <text evidence="9">Binds 2 Zn(2+) ions per subunit.</text>
</comment>
<feature type="binding site" evidence="9">
    <location>
        <position position="37"/>
    </location>
    <ligand>
        <name>Zn(2+)</name>
        <dbReference type="ChEBI" id="CHEBI:29105"/>
        <label>1</label>
    </ligand>
</feature>
<dbReference type="GO" id="GO:0006508">
    <property type="term" value="P:proteolysis"/>
    <property type="evidence" value="ECO:0007669"/>
    <property type="project" value="UniProtKB-KW"/>
</dbReference>
<proteinExistence type="inferred from homology"/>
<feature type="binding site" evidence="9">
    <location>
        <position position="88"/>
    </location>
    <ligand>
        <name>Zn(2+)</name>
        <dbReference type="ChEBI" id="CHEBI:29105"/>
        <label>2</label>
        <note>catalytic</note>
    </ligand>
</feature>
<reference evidence="11" key="3">
    <citation type="submission" date="2023-05" db="EMBL/GenBank/DDBJ databases">
        <authorList>
            <person name="Smith C.H."/>
        </authorList>
    </citation>
    <scope>NUCLEOTIDE SEQUENCE</scope>
    <source>
        <strain evidence="11">CHS0354</strain>
        <tissue evidence="11">Mantle</tissue>
    </source>
</reference>
<keyword evidence="7" id="KW-0482">Metalloprotease</keyword>
<evidence type="ECO:0000256" key="6">
    <source>
        <dbReference type="ARBA" id="ARBA00022833"/>
    </source>
</evidence>
<keyword evidence="2" id="KW-0645">Protease</keyword>
<dbReference type="SMART" id="SM00235">
    <property type="entry name" value="ZnMc"/>
    <property type="match status" value="1"/>
</dbReference>
<evidence type="ECO:0000256" key="4">
    <source>
        <dbReference type="ARBA" id="ARBA00022729"/>
    </source>
</evidence>
<dbReference type="PANTHER" id="PTHR10201:SF291">
    <property type="entry name" value="MATRIX METALLOPROTEINASE 1, ISOFORM C-RELATED"/>
    <property type="match status" value="1"/>
</dbReference>
<dbReference type="GO" id="GO:0008270">
    <property type="term" value="F:zinc ion binding"/>
    <property type="evidence" value="ECO:0007669"/>
    <property type="project" value="InterPro"/>
</dbReference>
<evidence type="ECO:0000259" key="10">
    <source>
        <dbReference type="SMART" id="SM00235"/>
    </source>
</evidence>
<dbReference type="InterPro" id="IPR024079">
    <property type="entry name" value="MetalloPept_cat_dom_sf"/>
</dbReference>
<comment type="caution">
    <text evidence="11">The sequence shown here is derived from an EMBL/GenBank/DDBJ whole genome shotgun (WGS) entry which is preliminary data.</text>
</comment>
<keyword evidence="6 9" id="KW-0862">Zinc</keyword>
<keyword evidence="4" id="KW-0732">Signal</keyword>
<dbReference type="InterPro" id="IPR033739">
    <property type="entry name" value="M10A_MMP"/>
</dbReference>
<evidence type="ECO:0000256" key="2">
    <source>
        <dbReference type="ARBA" id="ARBA00022670"/>
    </source>
</evidence>
<reference evidence="11" key="2">
    <citation type="journal article" date="2021" name="Genome Biol. Evol.">
        <title>Developing a high-quality reference genome for a parasitic bivalve with doubly uniparental inheritance (Bivalvia: Unionida).</title>
        <authorList>
            <person name="Smith C.H."/>
        </authorList>
    </citation>
    <scope>NUCLEOTIDE SEQUENCE</scope>
    <source>
        <strain evidence="11">CHS0354</strain>
        <tissue evidence="11">Mantle</tissue>
    </source>
</reference>
<comment type="cofactor">
    <cofactor evidence="9">
        <name>Ca(2+)</name>
        <dbReference type="ChEBI" id="CHEBI:29108"/>
    </cofactor>
    <text evidence="9">Can bind about 5 Ca(2+) ions per subunit.</text>
</comment>
<sequence>MIKAFEIWMKHAPLRFQYVGNSRAVTDMDVKFVSKDHNDGTPFDGPGGFNAHAFLPPWGQIHFDDDETWLTGPSAANSGLDLYIVAAHEFGHALGLSHSNVPGSLMGAFYVYSPSLKLHSDDIAGIQHLYGKPSQKRRSAWWFLRKLPYRHFTLDQP</sequence>
<evidence type="ECO:0000256" key="5">
    <source>
        <dbReference type="ARBA" id="ARBA00022801"/>
    </source>
</evidence>
<feature type="binding site" evidence="9">
    <location>
        <position position="98"/>
    </location>
    <ligand>
        <name>Zn(2+)</name>
        <dbReference type="ChEBI" id="CHEBI:29105"/>
        <label>2</label>
        <note>catalytic</note>
    </ligand>
</feature>
<dbReference type="PANTHER" id="PTHR10201">
    <property type="entry name" value="MATRIX METALLOPROTEINASE"/>
    <property type="match status" value="1"/>
</dbReference>
<feature type="binding site" evidence="9">
    <location>
        <position position="92"/>
    </location>
    <ligand>
        <name>Zn(2+)</name>
        <dbReference type="ChEBI" id="CHEBI:29105"/>
        <label>2</label>
        <note>catalytic</note>
    </ligand>
</feature>
<feature type="binding site" evidence="9">
    <location>
        <position position="44"/>
    </location>
    <ligand>
        <name>Ca(2+)</name>
        <dbReference type="ChEBI" id="CHEBI:29108"/>
        <label>3</label>
    </ligand>
</feature>
<comment type="similarity">
    <text evidence="1">Belongs to the peptidase M10A family.</text>
</comment>
<dbReference type="EMBL" id="JAEAOA010002346">
    <property type="protein sequence ID" value="KAK3606463.1"/>
    <property type="molecule type" value="Genomic_DNA"/>
</dbReference>
<organism evidence="11 12">
    <name type="scientific">Potamilus streckersoni</name>
    <dbReference type="NCBI Taxonomy" id="2493646"/>
    <lineage>
        <taxon>Eukaryota</taxon>
        <taxon>Metazoa</taxon>
        <taxon>Spiralia</taxon>
        <taxon>Lophotrochozoa</taxon>
        <taxon>Mollusca</taxon>
        <taxon>Bivalvia</taxon>
        <taxon>Autobranchia</taxon>
        <taxon>Heteroconchia</taxon>
        <taxon>Palaeoheterodonta</taxon>
        <taxon>Unionida</taxon>
        <taxon>Unionoidea</taxon>
        <taxon>Unionidae</taxon>
        <taxon>Ambleminae</taxon>
        <taxon>Lampsilini</taxon>
        <taxon>Potamilus</taxon>
    </lineage>
</organism>
<protein>
    <recommendedName>
        <fullName evidence="10">Peptidase metallopeptidase domain-containing protein</fullName>
    </recommendedName>
</protein>
<evidence type="ECO:0000256" key="8">
    <source>
        <dbReference type="PIRSR" id="PIRSR621190-1"/>
    </source>
</evidence>
<feature type="binding site" evidence="9">
    <location>
        <position position="62"/>
    </location>
    <ligand>
        <name>Zn(2+)</name>
        <dbReference type="ChEBI" id="CHEBI:29105"/>
        <label>1</label>
    </ligand>
</feature>
<feature type="domain" description="Peptidase metallopeptidase" evidence="10">
    <location>
        <begin position="1"/>
        <end position="132"/>
    </location>
</feature>
<dbReference type="InterPro" id="IPR001818">
    <property type="entry name" value="Pept_M10_metallopeptidase"/>
</dbReference>
<keyword evidence="12" id="KW-1185">Reference proteome</keyword>
<dbReference type="InterPro" id="IPR021190">
    <property type="entry name" value="Pept_M10A"/>
</dbReference>
<dbReference type="GO" id="GO:0004222">
    <property type="term" value="F:metalloendopeptidase activity"/>
    <property type="evidence" value="ECO:0007669"/>
    <property type="project" value="InterPro"/>
</dbReference>
<feature type="binding site" evidence="9">
    <location>
        <position position="67"/>
    </location>
    <ligand>
        <name>Ca(2+)</name>
        <dbReference type="ChEBI" id="CHEBI:29108"/>
        <label>1</label>
    </ligand>
</feature>
<feature type="binding site" evidence="9">
    <location>
        <position position="45"/>
    </location>
    <ligand>
        <name>Ca(2+)</name>
        <dbReference type="ChEBI" id="CHEBI:29108"/>
        <label>3</label>
    </ligand>
</feature>
<feature type="binding site" evidence="9">
    <location>
        <position position="64"/>
    </location>
    <ligand>
        <name>Ca(2+)</name>
        <dbReference type="ChEBI" id="CHEBI:29108"/>
        <label>3</label>
    </ligand>
</feature>
<dbReference type="InterPro" id="IPR006026">
    <property type="entry name" value="Peptidase_Metallo"/>
</dbReference>
<feature type="binding site" evidence="9">
    <location>
        <position position="52"/>
    </location>
    <ligand>
        <name>Zn(2+)</name>
        <dbReference type="ChEBI" id="CHEBI:29105"/>
        <label>1</label>
    </ligand>
</feature>
<dbReference type="PRINTS" id="PR00138">
    <property type="entry name" value="MATRIXIN"/>
</dbReference>
<dbReference type="GO" id="GO:0031012">
    <property type="term" value="C:extracellular matrix"/>
    <property type="evidence" value="ECO:0007669"/>
    <property type="project" value="InterPro"/>
</dbReference>